<name>A0A9D9N9A5_9BACT</name>
<keyword evidence="1" id="KW-0732">Signal</keyword>
<organism evidence="2 3">
    <name type="scientific">Candidatus Merdivivens pullistercoris</name>
    <dbReference type="NCBI Taxonomy" id="2840873"/>
    <lineage>
        <taxon>Bacteria</taxon>
        <taxon>Pseudomonadati</taxon>
        <taxon>Bacteroidota</taxon>
        <taxon>Bacteroidia</taxon>
        <taxon>Bacteroidales</taxon>
        <taxon>Muribaculaceae</taxon>
        <taxon>Muribaculaceae incertae sedis</taxon>
        <taxon>Candidatus Merdivivens</taxon>
    </lineage>
</organism>
<reference evidence="2" key="1">
    <citation type="submission" date="2020-10" db="EMBL/GenBank/DDBJ databases">
        <authorList>
            <person name="Gilroy R."/>
        </authorList>
    </citation>
    <scope>NUCLEOTIDE SEQUENCE</scope>
    <source>
        <strain evidence="2">10037</strain>
    </source>
</reference>
<protein>
    <submittedName>
        <fullName evidence="2">Uncharacterized protein</fullName>
    </submittedName>
</protein>
<evidence type="ECO:0000256" key="1">
    <source>
        <dbReference type="SAM" id="SignalP"/>
    </source>
</evidence>
<gene>
    <name evidence="2" type="ORF">IAB93_03960</name>
</gene>
<evidence type="ECO:0000313" key="3">
    <source>
        <dbReference type="Proteomes" id="UP000823597"/>
    </source>
</evidence>
<sequence length="441" mass="50787">MKASFLKLLKLFCAFAFLCLSGVTATAQIKVVGDDYRTNTKDISIMSIPFNPDETLPEYSGKTQYFGDYSRLPVNILGERFYLPESSVMLYLYTDTLANEYRIDTLPANKYYTVTALDVKYFKDSGPDSYSDLYGKYNNGYYTTFVDFVKLVEAIQLKDGINRENIYAGYYLMSIRATDENGNNYIIPPTMMFGKSDLIPVSFYENVVRSLKNKKIALLGEHRLTDTTGAASIVIRDCISNDEIMIYNSGEYAYDNECYFFFNYTCTDVIVYKNSVMAIIEDQRSKGTFAVGVTKLDETRLPLRIGRNVDNTDFPLVYGSNINIMVKDDYDSVVTEQKRLYSLSEQQRWQEYEKLEMENELRQQQRQQELTEKYGSERAKEIISGKVSVGMTKEMCNDAWGYPWNGKETLETILGTTEKWYYPYATLSFVGNKLISIHKSY</sequence>
<comment type="caution">
    <text evidence="2">The sequence shown here is derived from an EMBL/GenBank/DDBJ whole genome shotgun (WGS) entry which is preliminary data.</text>
</comment>
<evidence type="ECO:0000313" key="2">
    <source>
        <dbReference type="EMBL" id="MBO8465136.1"/>
    </source>
</evidence>
<dbReference type="AlphaFoldDB" id="A0A9D9N9A5"/>
<accession>A0A9D9N9A5</accession>
<dbReference type="EMBL" id="JADIME010000041">
    <property type="protein sequence ID" value="MBO8465136.1"/>
    <property type="molecule type" value="Genomic_DNA"/>
</dbReference>
<proteinExistence type="predicted"/>
<reference evidence="2" key="2">
    <citation type="journal article" date="2021" name="PeerJ">
        <title>Extensive microbial diversity within the chicken gut microbiome revealed by metagenomics and culture.</title>
        <authorList>
            <person name="Gilroy R."/>
            <person name="Ravi A."/>
            <person name="Getino M."/>
            <person name="Pursley I."/>
            <person name="Horton D.L."/>
            <person name="Alikhan N.F."/>
            <person name="Baker D."/>
            <person name="Gharbi K."/>
            <person name="Hall N."/>
            <person name="Watson M."/>
            <person name="Adriaenssens E.M."/>
            <person name="Foster-Nyarko E."/>
            <person name="Jarju S."/>
            <person name="Secka A."/>
            <person name="Antonio M."/>
            <person name="Oren A."/>
            <person name="Chaudhuri R.R."/>
            <person name="La Ragione R."/>
            <person name="Hildebrand F."/>
            <person name="Pallen M.J."/>
        </authorList>
    </citation>
    <scope>NUCLEOTIDE SEQUENCE</scope>
    <source>
        <strain evidence="2">10037</strain>
    </source>
</reference>
<dbReference type="Proteomes" id="UP000823597">
    <property type="component" value="Unassembled WGS sequence"/>
</dbReference>
<feature type="chain" id="PRO_5038637290" evidence="1">
    <location>
        <begin position="28"/>
        <end position="441"/>
    </location>
</feature>
<feature type="signal peptide" evidence="1">
    <location>
        <begin position="1"/>
        <end position="27"/>
    </location>
</feature>